<dbReference type="PANTHER" id="PTHR36573">
    <property type="entry name" value="INTERMEMBRANE PHOSPHOLIPID TRANSPORT SYSTEM BINDING PROTEIN MLAC"/>
    <property type="match status" value="1"/>
</dbReference>
<dbReference type="Gene3D" id="3.10.450.710">
    <property type="entry name" value="Tgt2/MlaC"/>
    <property type="match status" value="1"/>
</dbReference>
<reference evidence="1" key="1">
    <citation type="submission" date="2018-07" db="EMBL/GenBank/DDBJ databases">
        <authorList>
            <person name="Quirk P.G."/>
            <person name="Krulwich T.A."/>
        </authorList>
    </citation>
    <scope>NUCLEOTIDE SEQUENCE</scope>
</reference>
<sequence length="204" mass="22403">MKRVLQLVLLIIACHAPAPAARSDTGPVAVIEALHAVLLQVMQNADQLGVQGRYDTLEPRLRETYDFERMIAIAAGSHWASAGEAERAQLLAAFIRYSVATYASRFVGYNGEQFAIQGERPGPRETVLVDTTIQPRDAQPIPITYVMRKRDNDDARVVDVLLENAISELAVRRSDYASILQAGGAPHLTQVLNERSDALLRGTP</sequence>
<dbReference type="AlphaFoldDB" id="A0A380TFV8"/>
<dbReference type="InterPro" id="IPR042245">
    <property type="entry name" value="Tgt2/MlaC_sf"/>
</dbReference>
<dbReference type="Pfam" id="PF05494">
    <property type="entry name" value="MlaC"/>
    <property type="match status" value="1"/>
</dbReference>
<dbReference type="PANTHER" id="PTHR36573:SF1">
    <property type="entry name" value="INTERMEMBRANE PHOSPHOLIPID TRANSPORT SYSTEM BINDING PROTEIN MLAC"/>
    <property type="match status" value="1"/>
</dbReference>
<dbReference type="InterPro" id="IPR008869">
    <property type="entry name" value="MlaC/ttg2D"/>
</dbReference>
<proteinExistence type="predicted"/>
<gene>
    <name evidence="1" type="ORF">DF3PB_4130002</name>
</gene>
<dbReference type="NCBIfam" id="TIGR03481">
    <property type="entry name" value="HpnM"/>
    <property type="match status" value="1"/>
</dbReference>
<evidence type="ECO:0000313" key="1">
    <source>
        <dbReference type="EMBL" id="SUS07330.1"/>
    </source>
</evidence>
<accession>A0A380TFV8</accession>
<dbReference type="EMBL" id="UIDG01000350">
    <property type="protein sequence ID" value="SUS07330.1"/>
    <property type="molecule type" value="Genomic_DNA"/>
</dbReference>
<organism evidence="1">
    <name type="scientific">metagenome</name>
    <dbReference type="NCBI Taxonomy" id="256318"/>
    <lineage>
        <taxon>unclassified sequences</taxon>
        <taxon>metagenomes</taxon>
    </lineage>
</organism>
<protein>
    <submittedName>
        <fullName evidence="1">Uncharacterized protein</fullName>
    </submittedName>
</protein>
<dbReference type="InterPro" id="IPR017842">
    <property type="entry name" value="Hopanoid_biosyn-assoc_HpnM"/>
</dbReference>
<name>A0A380TFV8_9ZZZZ</name>